<keyword evidence="3 8" id="KW-0812">Transmembrane</keyword>
<feature type="domain" description="HD/PDEase" evidence="9">
    <location>
        <begin position="24"/>
        <end position="138"/>
    </location>
</feature>
<dbReference type="InterPro" id="IPR006674">
    <property type="entry name" value="HD_domain"/>
</dbReference>
<keyword evidence="5 8" id="KW-1133">Transmembrane helix</keyword>
<keyword evidence="7 8" id="KW-0472">Membrane</keyword>
<keyword evidence="4" id="KW-0547">Nucleotide-binding</keyword>
<keyword evidence="11" id="KW-1185">Reference proteome</keyword>
<keyword evidence="10" id="KW-0378">Hydrolase</keyword>
<feature type="transmembrane region" description="Helical" evidence="8">
    <location>
        <begin position="366"/>
        <end position="389"/>
    </location>
</feature>
<name>A0A1W6MHD5_9FLAO</name>
<evidence type="ECO:0000256" key="4">
    <source>
        <dbReference type="ARBA" id="ARBA00022741"/>
    </source>
</evidence>
<accession>A0A1W6MHD5</accession>
<feature type="transmembrane region" description="Helical" evidence="8">
    <location>
        <begin position="241"/>
        <end position="259"/>
    </location>
</feature>
<dbReference type="CDD" id="cd00077">
    <property type="entry name" value="HDc"/>
    <property type="match status" value="1"/>
</dbReference>
<dbReference type="AlphaFoldDB" id="A0A1W6MHD5"/>
<dbReference type="RefSeq" id="WP_085765716.1">
    <property type="nucleotide sequence ID" value="NZ_CP019344.1"/>
</dbReference>
<evidence type="ECO:0000256" key="1">
    <source>
        <dbReference type="ARBA" id="ARBA00004236"/>
    </source>
</evidence>
<dbReference type="GO" id="GO:0005886">
    <property type="term" value="C:plasma membrane"/>
    <property type="evidence" value="ECO:0007669"/>
    <property type="project" value="UniProtKB-SubCell"/>
</dbReference>
<sequence>MSDLINKADSFVLDLFKDKLDEKFVYHNYTHTKRVVKSTQEIIDNTEISVKEEQALLLAAWLHDTGYTVDEDNHEEESCKIAEQFLHDNNVDQGIIDQVKKLIMATKFKDTPQGKLEEIIRDADASHFAKDYYKETSQLLKKEYALRGKEYTNKEWRDENITVFTEKHRYYSEYAIKNWNPLKNENLLSLIKKKQKKKKRISKEKIKVDLKNQSPERAIQTLFRTTLRNHIKLSDIADTKANILLSVNAIIISLALANLIPKLEQVSNRHLLWPTLILILFSVASIILSIMSTRPNVTSGEFTDEQVQKREVNLLFFGNFHKVPFKRYERAVMNLLEDKEEVYESLIKDLWLLGVVLNRKYSLLRWTYTIFMIGIVSSVIAFVIAFATLDYSSIENVISTTIETNPTGVKS</sequence>
<comment type="subcellular location">
    <subcellularLocation>
        <location evidence="1">Cell membrane</location>
    </subcellularLocation>
</comment>
<dbReference type="Proteomes" id="UP000193431">
    <property type="component" value="Chromosome"/>
</dbReference>
<evidence type="ECO:0000256" key="6">
    <source>
        <dbReference type="ARBA" id="ARBA00023118"/>
    </source>
</evidence>
<keyword evidence="6" id="KW-0051">Antiviral defense</keyword>
<protein>
    <submittedName>
        <fullName evidence="10">Phosphohydrolase</fullName>
    </submittedName>
</protein>
<dbReference type="Pfam" id="PF01966">
    <property type="entry name" value="HD"/>
    <property type="match status" value="1"/>
</dbReference>
<feature type="transmembrane region" description="Helical" evidence="8">
    <location>
        <begin position="271"/>
        <end position="291"/>
    </location>
</feature>
<dbReference type="InterPro" id="IPR043760">
    <property type="entry name" value="PycTM_dom"/>
</dbReference>
<evidence type="ECO:0000313" key="11">
    <source>
        <dbReference type="Proteomes" id="UP000193431"/>
    </source>
</evidence>
<keyword evidence="2" id="KW-1003">Cell membrane</keyword>
<evidence type="ECO:0000256" key="7">
    <source>
        <dbReference type="ARBA" id="ARBA00023136"/>
    </source>
</evidence>
<dbReference type="InterPro" id="IPR003607">
    <property type="entry name" value="HD/PDEase_dom"/>
</dbReference>
<evidence type="ECO:0000256" key="5">
    <source>
        <dbReference type="ARBA" id="ARBA00022989"/>
    </source>
</evidence>
<dbReference type="GO" id="GO:0000166">
    <property type="term" value="F:nucleotide binding"/>
    <property type="evidence" value="ECO:0007669"/>
    <property type="project" value="UniProtKB-KW"/>
</dbReference>
<gene>
    <name evidence="10" type="ORF">BST97_02265</name>
</gene>
<dbReference type="GO" id="GO:0051607">
    <property type="term" value="P:defense response to virus"/>
    <property type="evidence" value="ECO:0007669"/>
    <property type="project" value="UniProtKB-KW"/>
</dbReference>
<dbReference type="GO" id="GO:0016787">
    <property type="term" value="F:hydrolase activity"/>
    <property type="evidence" value="ECO:0007669"/>
    <property type="project" value="UniProtKB-KW"/>
</dbReference>
<dbReference type="STRING" id="331648.BST97_02265"/>
<reference evidence="10 11" key="1">
    <citation type="submission" date="2016-11" db="EMBL/GenBank/DDBJ databases">
        <title>Trade-off between light-utilization and light-protection in marine flavobacteria.</title>
        <authorList>
            <person name="Kumagai Y."/>
        </authorList>
    </citation>
    <scope>NUCLEOTIDE SEQUENCE [LARGE SCALE GENOMIC DNA]</scope>
    <source>
        <strain evidence="10 11">JCM 13191</strain>
    </source>
</reference>
<dbReference type="Gene3D" id="1.10.3210.10">
    <property type="entry name" value="Hypothetical protein af1432"/>
    <property type="match status" value="1"/>
</dbReference>
<proteinExistence type="predicted"/>
<dbReference type="SMART" id="SM00471">
    <property type="entry name" value="HDc"/>
    <property type="match status" value="1"/>
</dbReference>
<evidence type="ECO:0000313" key="10">
    <source>
        <dbReference type="EMBL" id="ARN76916.1"/>
    </source>
</evidence>
<dbReference type="Pfam" id="PF18967">
    <property type="entry name" value="PycTM"/>
    <property type="match status" value="1"/>
</dbReference>
<evidence type="ECO:0000256" key="8">
    <source>
        <dbReference type="SAM" id="Phobius"/>
    </source>
</evidence>
<organism evidence="10 11">
    <name type="scientific">Nonlabens spongiae</name>
    <dbReference type="NCBI Taxonomy" id="331648"/>
    <lineage>
        <taxon>Bacteria</taxon>
        <taxon>Pseudomonadati</taxon>
        <taxon>Bacteroidota</taxon>
        <taxon>Flavobacteriia</taxon>
        <taxon>Flavobacteriales</taxon>
        <taxon>Flavobacteriaceae</taxon>
        <taxon>Nonlabens</taxon>
    </lineage>
</organism>
<dbReference type="EMBL" id="CP019344">
    <property type="protein sequence ID" value="ARN76916.1"/>
    <property type="molecule type" value="Genomic_DNA"/>
</dbReference>
<evidence type="ECO:0000256" key="2">
    <source>
        <dbReference type="ARBA" id="ARBA00022475"/>
    </source>
</evidence>
<dbReference type="SUPFAM" id="SSF109604">
    <property type="entry name" value="HD-domain/PDEase-like"/>
    <property type="match status" value="1"/>
</dbReference>
<evidence type="ECO:0000256" key="3">
    <source>
        <dbReference type="ARBA" id="ARBA00022692"/>
    </source>
</evidence>
<evidence type="ECO:0000259" key="9">
    <source>
        <dbReference type="SMART" id="SM00471"/>
    </source>
</evidence>
<dbReference type="OrthoDB" id="5728337at2"/>